<protein>
    <submittedName>
        <fullName evidence="13">Mitochondrial transcription termination factor 1</fullName>
    </submittedName>
</protein>
<evidence type="ECO:0000256" key="7">
    <source>
        <dbReference type="ARBA" id="ARBA00022946"/>
    </source>
</evidence>
<dbReference type="InterPro" id="IPR038538">
    <property type="entry name" value="MTERF_sf"/>
</dbReference>
<dbReference type="GeneTree" id="ENSGT00530000063817"/>
<dbReference type="GeneID" id="113126733"/>
<comment type="similarity">
    <text evidence="2">Belongs to the mTERF family.</text>
</comment>
<keyword evidence="10" id="KW-0496">Mitochondrion</keyword>
<evidence type="ECO:0000313" key="14">
    <source>
        <dbReference type="Proteomes" id="UP000261640"/>
    </source>
</evidence>
<evidence type="ECO:0000256" key="11">
    <source>
        <dbReference type="ARBA" id="ARBA00023163"/>
    </source>
</evidence>
<accession>A0A3Q3MDN1</accession>
<dbReference type="FunFam" id="1.25.70.10:FF:000003">
    <property type="entry name" value="transcription termination factor 2, mitochondrial"/>
    <property type="match status" value="1"/>
</dbReference>
<proteinExistence type="inferred from homology"/>
<evidence type="ECO:0000256" key="3">
    <source>
        <dbReference type="ARBA" id="ARBA00011245"/>
    </source>
</evidence>
<evidence type="ECO:0000256" key="8">
    <source>
        <dbReference type="ARBA" id="ARBA00023015"/>
    </source>
</evidence>
<keyword evidence="8" id="KW-0805">Transcription regulation</keyword>
<keyword evidence="14" id="KW-1185">Reference proteome</keyword>
<evidence type="ECO:0000256" key="6">
    <source>
        <dbReference type="ARBA" id="ARBA00022737"/>
    </source>
</evidence>
<evidence type="ECO:0000256" key="9">
    <source>
        <dbReference type="ARBA" id="ARBA00023125"/>
    </source>
</evidence>
<keyword evidence="11" id="KW-0804">Transcription</keyword>
<dbReference type="STRING" id="205130.ENSMAMP00000023287"/>
<evidence type="ECO:0000256" key="10">
    <source>
        <dbReference type="ARBA" id="ARBA00023128"/>
    </source>
</evidence>
<reference evidence="13" key="1">
    <citation type="submission" date="2025-08" db="UniProtKB">
        <authorList>
            <consortium name="Ensembl"/>
        </authorList>
    </citation>
    <scope>IDENTIFICATION</scope>
</reference>
<dbReference type="GO" id="GO:0006393">
    <property type="term" value="P:termination of mitochondrial transcription"/>
    <property type="evidence" value="ECO:0007669"/>
    <property type="project" value="TreeGrafter"/>
</dbReference>
<evidence type="ECO:0000256" key="5">
    <source>
        <dbReference type="ARBA" id="ARBA00022553"/>
    </source>
</evidence>
<comment type="subunit">
    <text evidence="3">Monomer.</text>
</comment>
<dbReference type="Ensembl" id="ENSMAMT00000023884.2">
    <property type="protein sequence ID" value="ENSMAMP00000023287.1"/>
    <property type="gene ID" value="ENSMAMG00000015682.2"/>
</dbReference>
<reference evidence="13" key="2">
    <citation type="submission" date="2025-09" db="UniProtKB">
        <authorList>
            <consortium name="Ensembl"/>
        </authorList>
    </citation>
    <scope>IDENTIFICATION</scope>
</reference>
<dbReference type="InParanoid" id="A0A3Q3MDN1"/>
<evidence type="ECO:0000256" key="12">
    <source>
        <dbReference type="ARBA" id="ARBA00037520"/>
    </source>
</evidence>
<evidence type="ECO:0000256" key="1">
    <source>
        <dbReference type="ARBA" id="ARBA00004173"/>
    </source>
</evidence>
<dbReference type="RefSeq" id="XP_026156625.1">
    <property type="nucleotide sequence ID" value="XM_026300840.1"/>
</dbReference>
<keyword evidence="7" id="KW-0809">Transit peptide</keyword>
<name>A0A3Q3MDN1_9TELE</name>
<dbReference type="SMART" id="SM00733">
    <property type="entry name" value="Mterf"/>
    <property type="match status" value="6"/>
</dbReference>
<keyword evidence="4" id="KW-0806">Transcription termination</keyword>
<dbReference type="PANTHER" id="PTHR15437:SF2">
    <property type="entry name" value="TRANSCRIPTION TERMINATION FACTOR 1, MITOCHONDRIAL"/>
    <property type="match status" value="1"/>
</dbReference>
<keyword evidence="6" id="KW-0677">Repeat</keyword>
<sequence>MAAVPKVRALFSLYPSVTLLRSFCLIPAEFTSSSLHRSLCFVTRNHEPNPQVSSENESLLENLNLMGVDVKMARQRQPGVLRKVFTNEQGLAQFLQGKGANRKVIASIISRYPRAITRSIDHLEKRWQLWRNIFKTDTEIVSILDRSPESFFRSSDNGNLEKNIDFLISLGLNTKDLHRLLTTAPRTFSNRLELNKQMVEFLEDICAELGGENPEQFAKAVISRNLYILIRSTKRVKTNIEHLRAYLKLSNSELLALLQGPGAEILDLSNEYLKKNFNSLQQRMTLLGCQKNDTKKLVISYPMILYIGASTLSSKLDCLLKGGITINQILEKPKVLEYSTQNIMGRLEELKRVGYDFQTNGINILDTSRKRFDAKMGKLSAPRDE</sequence>
<dbReference type="AlphaFoldDB" id="A0A3Q3MDN1"/>
<dbReference type="OrthoDB" id="637682at2759"/>
<evidence type="ECO:0000256" key="2">
    <source>
        <dbReference type="ARBA" id="ARBA00007692"/>
    </source>
</evidence>
<dbReference type="Proteomes" id="UP000261640">
    <property type="component" value="Unplaced"/>
</dbReference>
<dbReference type="GO" id="GO:0005759">
    <property type="term" value="C:mitochondrial matrix"/>
    <property type="evidence" value="ECO:0007669"/>
    <property type="project" value="TreeGrafter"/>
</dbReference>
<dbReference type="GO" id="GO:0003677">
    <property type="term" value="F:DNA binding"/>
    <property type="evidence" value="ECO:0007669"/>
    <property type="project" value="UniProtKB-KW"/>
</dbReference>
<evidence type="ECO:0000256" key="4">
    <source>
        <dbReference type="ARBA" id="ARBA00022472"/>
    </source>
</evidence>
<dbReference type="Pfam" id="PF02536">
    <property type="entry name" value="mTERF"/>
    <property type="match status" value="1"/>
</dbReference>
<comment type="function">
    <text evidence="12">Transcription termination factor. Binds to a 28 bp region within the tRNA(Leu(uur)) gene at a position immediately adjacent to and downstream of the 16S rRNA gene; this region comprises a tridecamer sequence critical for directing accurate termination. Binds DNA along the major grove and promotes DNA bending and partial unwinding. Promotes base flipping. Transcription termination activity appears to be polarized with highest specificity for transcripts initiated on the light strand.</text>
</comment>
<organism evidence="13 14">
    <name type="scientific">Mastacembelus armatus</name>
    <name type="common">zig-zag eel</name>
    <dbReference type="NCBI Taxonomy" id="205130"/>
    <lineage>
        <taxon>Eukaryota</taxon>
        <taxon>Metazoa</taxon>
        <taxon>Chordata</taxon>
        <taxon>Craniata</taxon>
        <taxon>Vertebrata</taxon>
        <taxon>Euteleostomi</taxon>
        <taxon>Actinopterygii</taxon>
        <taxon>Neopterygii</taxon>
        <taxon>Teleostei</taxon>
        <taxon>Neoteleostei</taxon>
        <taxon>Acanthomorphata</taxon>
        <taxon>Anabantaria</taxon>
        <taxon>Synbranchiformes</taxon>
        <taxon>Mastacembelidae</taxon>
        <taxon>Mastacembelus</taxon>
    </lineage>
</organism>
<keyword evidence="9" id="KW-0238">DNA-binding</keyword>
<dbReference type="Gene3D" id="1.25.70.10">
    <property type="entry name" value="Transcription termination factor 3, mitochondrial"/>
    <property type="match status" value="1"/>
</dbReference>
<comment type="subcellular location">
    <subcellularLocation>
        <location evidence="1">Mitochondrion</location>
    </subcellularLocation>
</comment>
<evidence type="ECO:0000313" key="13">
    <source>
        <dbReference type="Ensembl" id="ENSMAMP00000023287.1"/>
    </source>
</evidence>
<dbReference type="InterPro" id="IPR003690">
    <property type="entry name" value="MTERF"/>
</dbReference>
<keyword evidence="5" id="KW-0597">Phosphoprotein</keyword>
<dbReference type="PANTHER" id="PTHR15437">
    <property type="entry name" value="TRANSCRIPTION TERMINATION FACTOR, MITOCHONDRIAL"/>
    <property type="match status" value="1"/>
</dbReference>